<proteinExistence type="predicted"/>
<evidence type="ECO:0000313" key="2">
    <source>
        <dbReference type="Proteomes" id="UP001500902"/>
    </source>
</evidence>
<organism evidence="1 2">
    <name type="scientific">Nonomuraea antimicrobica</name>
    <dbReference type="NCBI Taxonomy" id="561173"/>
    <lineage>
        <taxon>Bacteria</taxon>
        <taxon>Bacillati</taxon>
        <taxon>Actinomycetota</taxon>
        <taxon>Actinomycetes</taxon>
        <taxon>Streptosporangiales</taxon>
        <taxon>Streptosporangiaceae</taxon>
        <taxon>Nonomuraea</taxon>
    </lineage>
</organism>
<dbReference type="Proteomes" id="UP001500902">
    <property type="component" value="Unassembled WGS sequence"/>
</dbReference>
<gene>
    <name evidence="1" type="ORF">GCM10022224_028400</name>
</gene>
<accession>A0ABP7BJR4</accession>
<evidence type="ECO:0000313" key="1">
    <source>
        <dbReference type="EMBL" id="GAA3662752.1"/>
    </source>
</evidence>
<protein>
    <submittedName>
        <fullName evidence="1">Uncharacterized protein</fullName>
    </submittedName>
</protein>
<comment type="caution">
    <text evidence="1">The sequence shown here is derived from an EMBL/GenBank/DDBJ whole genome shotgun (WGS) entry which is preliminary data.</text>
</comment>
<sequence length="68" mass="7658">MRLYVETLTRADQEALWQATQDPSQHRRRTLPHLVRASRSLEEPAVLVTALEDMGAHGPPRRTGPAQS</sequence>
<reference evidence="2" key="1">
    <citation type="journal article" date="2019" name="Int. J. Syst. Evol. Microbiol.">
        <title>The Global Catalogue of Microorganisms (GCM) 10K type strain sequencing project: providing services to taxonomists for standard genome sequencing and annotation.</title>
        <authorList>
            <consortium name="The Broad Institute Genomics Platform"/>
            <consortium name="The Broad Institute Genome Sequencing Center for Infectious Disease"/>
            <person name="Wu L."/>
            <person name="Ma J."/>
        </authorList>
    </citation>
    <scope>NUCLEOTIDE SEQUENCE [LARGE SCALE GENOMIC DNA]</scope>
    <source>
        <strain evidence="2">JCM 16904</strain>
    </source>
</reference>
<dbReference type="EMBL" id="BAAAZP010000049">
    <property type="protein sequence ID" value="GAA3662752.1"/>
    <property type="molecule type" value="Genomic_DNA"/>
</dbReference>
<name>A0ABP7BJR4_9ACTN</name>
<dbReference type="RefSeq" id="WP_344876931.1">
    <property type="nucleotide sequence ID" value="NZ_BAAAZP010000049.1"/>
</dbReference>
<keyword evidence="2" id="KW-1185">Reference proteome</keyword>